<keyword evidence="7" id="KW-1185">Reference proteome</keyword>
<dbReference type="SUPFAM" id="SSF53850">
    <property type="entry name" value="Periplasmic binding protein-like II"/>
    <property type="match status" value="1"/>
</dbReference>
<dbReference type="Gene3D" id="3.40.190.10">
    <property type="entry name" value="Periplasmic binding protein-like II"/>
    <property type="match status" value="2"/>
</dbReference>
<feature type="chain" id="PRO_5040850095" evidence="5">
    <location>
        <begin position="33"/>
        <end position="469"/>
    </location>
</feature>
<dbReference type="Pfam" id="PF01547">
    <property type="entry name" value="SBP_bac_1"/>
    <property type="match status" value="1"/>
</dbReference>
<keyword evidence="2" id="KW-0813">Transport</keyword>
<feature type="region of interest" description="Disordered" evidence="4">
    <location>
        <begin position="33"/>
        <end position="60"/>
    </location>
</feature>
<feature type="compositionally biased region" description="Low complexity" evidence="4">
    <location>
        <begin position="33"/>
        <end position="54"/>
    </location>
</feature>
<name>A0A9X8UHW4_9FIRM</name>
<dbReference type="InterPro" id="IPR050490">
    <property type="entry name" value="Bact_solute-bd_prot1"/>
</dbReference>
<comment type="similarity">
    <text evidence="1">Belongs to the bacterial solute-binding protein 1 family.</text>
</comment>
<keyword evidence="6" id="KW-0762">Sugar transport</keyword>
<proteinExistence type="inferred from homology"/>
<evidence type="ECO:0000256" key="2">
    <source>
        <dbReference type="ARBA" id="ARBA00022448"/>
    </source>
</evidence>
<evidence type="ECO:0000313" key="7">
    <source>
        <dbReference type="Proteomes" id="UP000294682"/>
    </source>
</evidence>
<evidence type="ECO:0000313" key="6">
    <source>
        <dbReference type="EMBL" id="TCL41572.1"/>
    </source>
</evidence>
<gene>
    <name evidence="6" type="ORF">EDD78_11346</name>
</gene>
<organism evidence="6 7">
    <name type="scientific">Harryflintia acetispora</name>
    <dbReference type="NCBI Taxonomy" id="1849041"/>
    <lineage>
        <taxon>Bacteria</taxon>
        <taxon>Bacillati</taxon>
        <taxon>Bacillota</taxon>
        <taxon>Clostridia</taxon>
        <taxon>Eubacteriales</taxon>
        <taxon>Oscillospiraceae</taxon>
        <taxon>Harryflintia</taxon>
    </lineage>
</organism>
<dbReference type="EMBL" id="SLUK01000013">
    <property type="protein sequence ID" value="TCL41572.1"/>
    <property type="molecule type" value="Genomic_DNA"/>
</dbReference>
<dbReference type="PANTHER" id="PTHR43649">
    <property type="entry name" value="ARABINOSE-BINDING PROTEIN-RELATED"/>
    <property type="match status" value="1"/>
</dbReference>
<evidence type="ECO:0000256" key="3">
    <source>
        <dbReference type="ARBA" id="ARBA00022729"/>
    </source>
</evidence>
<evidence type="ECO:0000256" key="4">
    <source>
        <dbReference type="SAM" id="MobiDB-lite"/>
    </source>
</evidence>
<comment type="caution">
    <text evidence="6">The sequence shown here is derived from an EMBL/GenBank/DDBJ whole genome shotgun (WGS) entry which is preliminary data.</text>
</comment>
<keyword evidence="3 5" id="KW-0732">Signal</keyword>
<accession>A0A9X8UHW4</accession>
<sequence length="469" mass="51092">MEVRTVKKLICTLLAVSLATALFGGCAGTSQSAGSEAPPSGSAPAPDAGEAGSENSAPGSKTIKFLTVGDPYVGAMKAVLPEFEEQTGIKVVVDSVPYLDLHGKAILELAGDTGSYDMVSIDIPWTGEFAEGGHLYDLTNLVERDKEELQVDDFLPGAWEGLATWDGRVIALPLAPYYMYIHYRTDVFAQKGLAVPETKDEFVNAIQSLYDPQNNFYGLAIALKRGASVVHDWCAYYNGFGGKMFRDMPNDYTTDIDGEIGVLTTQMLKDLVPYLPDGVLQYENADRWNAFMHGNAGMTAVFNANSPQFETAEDTTVAGKVGYTTLPRLDADSQPSLPFAGFSIAINKDSRNVEESWTFMKWMTSPETDKKWVDVPGTPGVPMRISTVTDPELVEKYPYFKIIYDAETQGLADGVDYRSRLPEWTQIEEILGLELNLAVSGEKEVEAALGDAASKINELMKQNGYPVAG</sequence>
<evidence type="ECO:0000256" key="1">
    <source>
        <dbReference type="ARBA" id="ARBA00008520"/>
    </source>
</evidence>
<dbReference type="InterPro" id="IPR006059">
    <property type="entry name" value="SBP"/>
</dbReference>
<evidence type="ECO:0000256" key="5">
    <source>
        <dbReference type="SAM" id="SignalP"/>
    </source>
</evidence>
<dbReference type="PANTHER" id="PTHR43649:SF34">
    <property type="entry name" value="ABC TRANSPORTER PERIPLASMIC-BINDING PROTEIN YCJN-RELATED"/>
    <property type="match status" value="1"/>
</dbReference>
<feature type="signal peptide" evidence="5">
    <location>
        <begin position="1"/>
        <end position="32"/>
    </location>
</feature>
<dbReference type="PROSITE" id="PS51257">
    <property type="entry name" value="PROKAR_LIPOPROTEIN"/>
    <property type="match status" value="1"/>
</dbReference>
<dbReference type="AlphaFoldDB" id="A0A9X8UHW4"/>
<reference evidence="6 7" key="1">
    <citation type="submission" date="2019-03" db="EMBL/GenBank/DDBJ databases">
        <title>Genomic Encyclopedia of Type Strains, Phase IV (KMG-IV): sequencing the most valuable type-strain genomes for metagenomic binning, comparative biology and taxonomic classification.</title>
        <authorList>
            <person name="Goeker M."/>
        </authorList>
    </citation>
    <scope>NUCLEOTIDE SEQUENCE [LARGE SCALE GENOMIC DNA]</scope>
    <source>
        <strain evidence="6 7">DSM 100433</strain>
    </source>
</reference>
<dbReference type="Proteomes" id="UP000294682">
    <property type="component" value="Unassembled WGS sequence"/>
</dbReference>
<protein>
    <submittedName>
        <fullName evidence="6">Multiple sugar transport system substrate-binding protein</fullName>
    </submittedName>
</protein>